<dbReference type="PROSITE" id="PS50109">
    <property type="entry name" value="HIS_KIN"/>
    <property type="match status" value="1"/>
</dbReference>
<evidence type="ECO:0000256" key="3">
    <source>
        <dbReference type="ARBA" id="ARBA00012438"/>
    </source>
</evidence>
<evidence type="ECO:0000256" key="7">
    <source>
        <dbReference type="ARBA" id="ARBA00022741"/>
    </source>
</evidence>
<dbReference type="AlphaFoldDB" id="A0A1G6XA17"/>
<dbReference type="InterPro" id="IPR050351">
    <property type="entry name" value="BphY/WalK/GraS-like"/>
</dbReference>
<evidence type="ECO:0000256" key="5">
    <source>
        <dbReference type="ARBA" id="ARBA00022553"/>
    </source>
</evidence>
<dbReference type="InterPro" id="IPR005467">
    <property type="entry name" value="His_kinase_dom"/>
</dbReference>
<dbReference type="Gene3D" id="3.30.565.10">
    <property type="entry name" value="Histidine kinase-like ATPase, C-terminal domain"/>
    <property type="match status" value="1"/>
</dbReference>
<protein>
    <recommendedName>
        <fullName evidence="3">histidine kinase</fullName>
        <ecNumber evidence="3">2.7.13.3</ecNumber>
    </recommendedName>
</protein>
<proteinExistence type="predicted"/>
<evidence type="ECO:0000256" key="10">
    <source>
        <dbReference type="ARBA" id="ARBA00023012"/>
    </source>
</evidence>
<dbReference type="EMBL" id="FNAH01000002">
    <property type="protein sequence ID" value="SDD74145.1"/>
    <property type="molecule type" value="Genomic_DNA"/>
</dbReference>
<feature type="domain" description="Histidine kinase" evidence="12">
    <location>
        <begin position="136"/>
        <end position="361"/>
    </location>
</feature>
<dbReference type="FunFam" id="3.30.565.10:FF:000006">
    <property type="entry name" value="Sensor histidine kinase WalK"/>
    <property type="match status" value="1"/>
</dbReference>
<dbReference type="PRINTS" id="PR00344">
    <property type="entry name" value="BCTRLSENSOR"/>
</dbReference>
<dbReference type="InterPro" id="IPR003594">
    <property type="entry name" value="HATPase_dom"/>
</dbReference>
<dbReference type="Proteomes" id="UP000199344">
    <property type="component" value="Unassembled WGS sequence"/>
</dbReference>
<evidence type="ECO:0000256" key="1">
    <source>
        <dbReference type="ARBA" id="ARBA00000085"/>
    </source>
</evidence>
<keyword evidence="8 13" id="KW-0418">Kinase</keyword>
<dbReference type="SMART" id="SM00388">
    <property type="entry name" value="HisKA"/>
    <property type="match status" value="1"/>
</dbReference>
<dbReference type="CDD" id="cd00082">
    <property type="entry name" value="HisKA"/>
    <property type="match status" value="1"/>
</dbReference>
<dbReference type="InterPro" id="IPR036097">
    <property type="entry name" value="HisK_dim/P_sf"/>
</dbReference>
<organism evidence="13 14">
    <name type="scientific">Paracoccus isoporae</name>
    <dbReference type="NCBI Taxonomy" id="591205"/>
    <lineage>
        <taxon>Bacteria</taxon>
        <taxon>Pseudomonadati</taxon>
        <taxon>Pseudomonadota</taxon>
        <taxon>Alphaproteobacteria</taxon>
        <taxon>Rhodobacterales</taxon>
        <taxon>Paracoccaceae</taxon>
        <taxon>Paracoccus</taxon>
    </lineage>
</organism>
<dbReference type="PANTHER" id="PTHR45453:SF1">
    <property type="entry name" value="PHOSPHATE REGULON SENSOR PROTEIN PHOR"/>
    <property type="match status" value="1"/>
</dbReference>
<dbReference type="FunFam" id="1.10.287.130:FF:000008">
    <property type="entry name" value="Two-component sensor histidine kinase"/>
    <property type="match status" value="1"/>
</dbReference>
<comment type="subcellular location">
    <subcellularLocation>
        <location evidence="2">Cell membrane</location>
    </subcellularLocation>
</comment>
<dbReference type="InterPro" id="IPR035965">
    <property type="entry name" value="PAS-like_dom_sf"/>
</dbReference>
<dbReference type="SUPFAM" id="SSF55785">
    <property type="entry name" value="PYP-like sensor domain (PAS domain)"/>
    <property type="match status" value="1"/>
</dbReference>
<dbReference type="Gene3D" id="1.10.287.130">
    <property type="match status" value="1"/>
</dbReference>
<evidence type="ECO:0000256" key="6">
    <source>
        <dbReference type="ARBA" id="ARBA00022679"/>
    </source>
</evidence>
<dbReference type="RefSeq" id="WP_342705156.1">
    <property type="nucleotide sequence ID" value="NZ_FNAH01000002.1"/>
</dbReference>
<gene>
    <name evidence="13" type="ORF">SAMN05421538_102322</name>
</gene>
<dbReference type="GO" id="GO:0004721">
    <property type="term" value="F:phosphoprotein phosphatase activity"/>
    <property type="evidence" value="ECO:0007669"/>
    <property type="project" value="TreeGrafter"/>
</dbReference>
<evidence type="ECO:0000256" key="4">
    <source>
        <dbReference type="ARBA" id="ARBA00022475"/>
    </source>
</evidence>
<dbReference type="GO" id="GO:0016036">
    <property type="term" value="P:cellular response to phosphate starvation"/>
    <property type="evidence" value="ECO:0007669"/>
    <property type="project" value="TreeGrafter"/>
</dbReference>
<evidence type="ECO:0000256" key="8">
    <source>
        <dbReference type="ARBA" id="ARBA00022777"/>
    </source>
</evidence>
<keyword evidence="9" id="KW-0067">ATP-binding</keyword>
<dbReference type="GO" id="GO:0005524">
    <property type="term" value="F:ATP binding"/>
    <property type="evidence" value="ECO:0007669"/>
    <property type="project" value="UniProtKB-KW"/>
</dbReference>
<dbReference type="SMART" id="SM00387">
    <property type="entry name" value="HATPase_c"/>
    <property type="match status" value="1"/>
</dbReference>
<keyword evidence="5" id="KW-0597">Phosphoprotein</keyword>
<dbReference type="InterPro" id="IPR004358">
    <property type="entry name" value="Sig_transdc_His_kin-like_C"/>
</dbReference>
<dbReference type="InterPro" id="IPR003661">
    <property type="entry name" value="HisK_dim/P_dom"/>
</dbReference>
<keyword evidence="10" id="KW-0902">Two-component regulatory system</keyword>
<keyword evidence="14" id="KW-1185">Reference proteome</keyword>
<keyword evidence="11" id="KW-0472">Membrane</keyword>
<reference evidence="13 14" key="1">
    <citation type="submission" date="2016-10" db="EMBL/GenBank/DDBJ databases">
        <authorList>
            <person name="de Groot N.N."/>
        </authorList>
    </citation>
    <scope>NUCLEOTIDE SEQUENCE [LARGE SCALE GENOMIC DNA]</scope>
    <source>
        <strain evidence="13 14">DSM 22220</strain>
    </source>
</reference>
<dbReference type="GO" id="GO:0000155">
    <property type="term" value="F:phosphorelay sensor kinase activity"/>
    <property type="evidence" value="ECO:0007669"/>
    <property type="project" value="InterPro"/>
</dbReference>
<dbReference type="STRING" id="591205.SAMN05421538_102322"/>
<keyword evidence="6" id="KW-0808">Transferase</keyword>
<name>A0A1G6XA17_9RHOB</name>
<dbReference type="GO" id="GO:0005886">
    <property type="term" value="C:plasma membrane"/>
    <property type="evidence" value="ECO:0007669"/>
    <property type="project" value="UniProtKB-SubCell"/>
</dbReference>
<evidence type="ECO:0000256" key="2">
    <source>
        <dbReference type="ARBA" id="ARBA00004236"/>
    </source>
</evidence>
<comment type="catalytic activity">
    <reaction evidence="1">
        <text>ATP + protein L-histidine = ADP + protein N-phospho-L-histidine.</text>
        <dbReference type="EC" id="2.7.13.3"/>
    </reaction>
</comment>
<sequence>MSGLSVQDLIAALPMAVLAVDEEARVTAANAAAGTLLGDQLTNRPFVTVLRHPVIVQAVDSVLHPDPASVPLHDPTPGRVQFGGYRNRATLSARGRDFMAEVTVSALPEGRGALIVIEDSSGVEQAEQLRRDFVANVSHELRTPLTAMMGFIETLRGPARDDAAARDKFLSIMETEAGRMNRLVLDLLSLSRVESEERRRPAESLDLAVIVRSVAATLAPQSQSKGVRIEVANADSPVIAAGDPDQLTQVFHNLVENAVKYGGSGGVVTLRLGQIDHEPTLRGPANFVSVEDRGEGIDEMHLPRLTERFYRIDKHRSRQQGGTGLGLAIVKHIVSRHRGKLRIESERGRGSTFTVILPAVAARG</sequence>
<keyword evidence="4" id="KW-1003">Cell membrane</keyword>
<dbReference type="PANTHER" id="PTHR45453">
    <property type="entry name" value="PHOSPHATE REGULON SENSOR PROTEIN PHOR"/>
    <property type="match status" value="1"/>
</dbReference>
<evidence type="ECO:0000256" key="11">
    <source>
        <dbReference type="ARBA" id="ARBA00023136"/>
    </source>
</evidence>
<evidence type="ECO:0000259" key="12">
    <source>
        <dbReference type="PROSITE" id="PS50109"/>
    </source>
</evidence>
<dbReference type="SUPFAM" id="SSF55874">
    <property type="entry name" value="ATPase domain of HSP90 chaperone/DNA topoisomerase II/histidine kinase"/>
    <property type="match status" value="1"/>
</dbReference>
<dbReference type="EC" id="2.7.13.3" evidence="3"/>
<keyword evidence="7" id="KW-0547">Nucleotide-binding</keyword>
<dbReference type="Pfam" id="PF00512">
    <property type="entry name" value="HisKA"/>
    <property type="match status" value="1"/>
</dbReference>
<evidence type="ECO:0000313" key="13">
    <source>
        <dbReference type="EMBL" id="SDD74145.1"/>
    </source>
</evidence>
<dbReference type="Pfam" id="PF02518">
    <property type="entry name" value="HATPase_c"/>
    <property type="match status" value="1"/>
</dbReference>
<accession>A0A1G6XA17</accession>
<dbReference type="InterPro" id="IPR036890">
    <property type="entry name" value="HATPase_C_sf"/>
</dbReference>
<evidence type="ECO:0000256" key="9">
    <source>
        <dbReference type="ARBA" id="ARBA00022840"/>
    </source>
</evidence>
<evidence type="ECO:0000313" key="14">
    <source>
        <dbReference type="Proteomes" id="UP000199344"/>
    </source>
</evidence>
<dbReference type="SUPFAM" id="SSF47384">
    <property type="entry name" value="Homodimeric domain of signal transducing histidine kinase"/>
    <property type="match status" value="1"/>
</dbReference>